<feature type="transmembrane region" description="Helical" evidence="5">
    <location>
        <begin position="6"/>
        <end position="28"/>
    </location>
</feature>
<comment type="similarity">
    <text evidence="5">Belongs to the PsbN family.</text>
</comment>
<evidence type="ECO:0000256" key="1">
    <source>
        <dbReference type="ARBA" id="ARBA00004167"/>
    </source>
</evidence>
<sequence length="44" mass="5133">MESPAFFYTIFLWCLLLSITGYSIYVGFGPPSKELRDPFEDHED</sequence>
<proteinExistence type="inferred from homology"/>
<dbReference type="EMBL" id="KM462861">
    <property type="protein sequence ID" value="AIT93427.1"/>
    <property type="molecule type" value="Genomic_DNA"/>
</dbReference>
<dbReference type="PANTHER" id="PTHR35326:SF3">
    <property type="entry name" value="PROTEIN PSBN"/>
    <property type="match status" value="1"/>
</dbReference>
<dbReference type="PANTHER" id="PTHR35326">
    <property type="entry name" value="PROTEIN PSBN"/>
    <property type="match status" value="1"/>
</dbReference>
<dbReference type="Pfam" id="PF02468">
    <property type="entry name" value="PsbN"/>
    <property type="match status" value="1"/>
</dbReference>
<dbReference type="RefSeq" id="YP_009104888.1">
    <property type="nucleotide sequence ID" value="NC_025525.1"/>
</dbReference>
<protein>
    <recommendedName>
        <fullName evidence="5">Protein PsbN</fullName>
    </recommendedName>
</protein>
<dbReference type="GeneID" id="22158488"/>
<dbReference type="GO" id="GO:0015979">
    <property type="term" value="P:photosynthesis"/>
    <property type="evidence" value="ECO:0007669"/>
    <property type="project" value="InterPro"/>
</dbReference>
<comment type="caution">
    <text evidence="5">Originally thought to be a component of PSII; based on experiments in Synechocystis, N.tabacum and barley, and its absence from PSII in T.elongatus and T.vulcanus, this is probably not true.</text>
</comment>
<evidence type="ECO:0000256" key="5">
    <source>
        <dbReference type="HAMAP-Rule" id="MF_00293"/>
    </source>
</evidence>
<gene>
    <name evidence="5 6" type="primary">psbN</name>
</gene>
<dbReference type="InterPro" id="IPR003398">
    <property type="entry name" value="PSII_PsbN"/>
</dbReference>
<evidence type="ECO:0000256" key="4">
    <source>
        <dbReference type="ARBA" id="ARBA00023136"/>
    </source>
</evidence>
<dbReference type="HAMAP" id="MF_00293">
    <property type="entry name" value="PSII_PsbN"/>
    <property type="match status" value="1"/>
</dbReference>
<evidence type="ECO:0000313" key="6">
    <source>
        <dbReference type="EMBL" id="AIT93427.1"/>
    </source>
</evidence>
<name>A0A097KJS5_MYRIS</name>
<comment type="subcellular location">
    <subcellularLocation>
        <location evidence="1">Membrane</location>
        <topology evidence="1">Single-pass membrane protein</topology>
    </subcellularLocation>
    <subcellularLocation>
        <location evidence="5">Plastid</location>
        <location evidence="5">Chloroplast thylakoid membrane</location>
        <topology evidence="5">Single-pass membrane protein</topology>
    </subcellularLocation>
</comment>
<keyword evidence="4 5" id="KW-0472">Membrane</keyword>
<dbReference type="GO" id="GO:0009535">
    <property type="term" value="C:chloroplast thylakoid membrane"/>
    <property type="evidence" value="ECO:0007669"/>
    <property type="project" value="UniProtKB-SubCell"/>
</dbReference>
<keyword evidence="5" id="KW-0793">Thylakoid</keyword>
<geneLocation type="chloroplast" evidence="6"/>
<keyword evidence="6" id="KW-0150">Chloroplast</keyword>
<evidence type="ECO:0000256" key="2">
    <source>
        <dbReference type="ARBA" id="ARBA00022692"/>
    </source>
</evidence>
<reference evidence="6" key="1">
    <citation type="journal article" date="2014" name="BMC Evol. Biol.">
        <title>Chloroplast phylogenomic analysis resolves deep-level relationships within the green algal class Trebouxiophyceae.</title>
        <authorList>
            <person name="Lemieux C."/>
            <person name="Otis C."/>
            <person name="Turmel M."/>
        </authorList>
    </citation>
    <scope>NUCLEOTIDE SEQUENCE</scope>
</reference>
<keyword evidence="3 5" id="KW-1133">Transmembrane helix</keyword>
<keyword evidence="2 5" id="KW-0812">Transmembrane</keyword>
<comment type="function">
    <text evidence="5">May play a role in photosystem I and II biogenesis.</text>
</comment>
<evidence type="ECO:0000256" key="3">
    <source>
        <dbReference type="ARBA" id="ARBA00022989"/>
    </source>
</evidence>
<dbReference type="AlphaFoldDB" id="A0A097KJS5"/>
<keyword evidence="6" id="KW-0934">Plastid</keyword>
<accession>A0A097KJS5</accession>
<organism evidence="6">
    <name type="scientific">Myrmecia israelensis</name>
    <name type="common">Green coccoid free-living microalga</name>
    <name type="synonym">Friedmannia israelensis</name>
    <dbReference type="NCBI Taxonomy" id="3171"/>
    <lineage>
        <taxon>Eukaryota</taxon>
        <taxon>Viridiplantae</taxon>
        <taxon>Chlorophyta</taxon>
        <taxon>core chlorophytes</taxon>
        <taxon>Trebouxiophyceae</taxon>
        <taxon>Trebouxiales</taxon>
        <taxon>Trebouxiaceae</taxon>
        <taxon>Myrmecia</taxon>
    </lineage>
</organism>